<keyword evidence="2" id="KW-1185">Reference proteome</keyword>
<name>A0A482V9Z3_ASBVE</name>
<dbReference type="EMBL" id="QDEB01122837">
    <property type="protein sequence ID" value="RZB40054.1"/>
    <property type="molecule type" value="Genomic_DNA"/>
</dbReference>
<evidence type="ECO:0000313" key="2">
    <source>
        <dbReference type="Proteomes" id="UP000292052"/>
    </source>
</evidence>
<gene>
    <name evidence="1" type="ORF">BDFB_011629</name>
</gene>
<comment type="caution">
    <text evidence="1">The sequence shown here is derived from an EMBL/GenBank/DDBJ whole genome shotgun (WGS) entry which is preliminary data.</text>
</comment>
<sequence length="51" mass="5874">MLETVRLDLIPLLIISSGILHNICIMNGDFLETILNLPEELLEEIRMNPRN</sequence>
<dbReference type="AlphaFoldDB" id="A0A482V9Z3"/>
<dbReference type="Proteomes" id="UP000292052">
    <property type="component" value="Unassembled WGS sequence"/>
</dbReference>
<reference evidence="1 2" key="1">
    <citation type="submission" date="2017-03" db="EMBL/GenBank/DDBJ databases">
        <title>Genome of the blue death feigning beetle - Asbolus verrucosus.</title>
        <authorList>
            <person name="Rider S.D."/>
        </authorList>
    </citation>
    <scope>NUCLEOTIDE SEQUENCE [LARGE SCALE GENOMIC DNA]</scope>
    <source>
        <strain evidence="1">Butters</strain>
        <tissue evidence="1">Head and leg muscle</tissue>
    </source>
</reference>
<accession>A0A482V9Z3</accession>
<organism evidence="1 2">
    <name type="scientific">Asbolus verrucosus</name>
    <name type="common">Desert ironclad beetle</name>
    <dbReference type="NCBI Taxonomy" id="1661398"/>
    <lineage>
        <taxon>Eukaryota</taxon>
        <taxon>Metazoa</taxon>
        <taxon>Ecdysozoa</taxon>
        <taxon>Arthropoda</taxon>
        <taxon>Hexapoda</taxon>
        <taxon>Insecta</taxon>
        <taxon>Pterygota</taxon>
        <taxon>Neoptera</taxon>
        <taxon>Endopterygota</taxon>
        <taxon>Coleoptera</taxon>
        <taxon>Polyphaga</taxon>
        <taxon>Cucujiformia</taxon>
        <taxon>Tenebrionidae</taxon>
        <taxon>Pimeliinae</taxon>
        <taxon>Asbolus</taxon>
    </lineage>
</organism>
<protein>
    <submittedName>
        <fullName evidence="1">Uncharacterized protein</fullName>
    </submittedName>
</protein>
<proteinExistence type="predicted"/>
<evidence type="ECO:0000313" key="1">
    <source>
        <dbReference type="EMBL" id="RZB40054.1"/>
    </source>
</evidence>